<dbReference type="Gene3D" id="3.40.50.300">
    <property type="entry name" value="P-loop containing nucleotide triphosphate hydrolases"/>
    <property type="match status" value="1"/>
</dbReference>
<dbReference type="PROSITE" id="PS51719">
    <property type="entry name" value="G_SEPTIN"/>
    <property type="match status" value="1"/>
</dbReference>
<dbReference type="PANTHER" id="PTHR18884">
    <property type="entry name" value="SEPTIN"/>
    <property type="match status" value="1"/>
</dbReference>
<sequence length="204" mass="23138">MLAQQKNPEGSVGFANLPDQVYRKSVNRGFEFSLMVMGECGLGKSTLTNSLFLTDLYSPEYPVPSHRIKKTIQVEQSKVLIKEGGVQSLLTIVDIPGFGEAVDNCNCWQPVIDYIDSKSDDYLNAESRVNRRQMPDNRVQCCLHFIMALLANITKYLRKDSQITQQKNNISTNLFYVTSSYNLLISMVFNEKPTVHVTENPCTW</sequence>
<dbReference type="STRING" id="9516.ENSCCAP00000004942"/>
<dbReference type="AlphaFoldDB" id="A0A2K5PMT8"/>
<name>A0A2K5PMT8_CEBIM</name>
<dbReference type="GeneTree" id="ENSGT00940000154222"/>
<dbReference type="InterPro" id="IPR030379">
    <property type="entry name" value="G_SEPTIN_dom"/>
</dbReference>
<dbReference type="Ensembl" id="ENSCCAT00000022200.1">
    <property type="protein sequence ID" value="ENSCCAP00000004942.1"/>
    <property type="gene ID" value="ENSCCAG00000020103.1"/>
</dbReference>
<feature type="domain" description="Septin-type G" evidence="1">
    <location>
        <begin position="28"/>
        <end position="204"/>
    </location>
</feature>
<reference evidence="2" key="1">
    <citation type="submission" date="2025-08" db="UniProtKB">
        <authorList>
            <consortium name="Ensembl"/>
        </authorList>
    </citation>
    <scope>IDENTIFICATION</scope>
</reference>
<dbReference type="Proteomes" id="UP000233040">
    <property type="component" value="Unassembled WGS sequence"/>
</dbReference>
<accession>A0A2K5PMT8</accession>
<dbReference type="OMA" id="RSTEANM"/>
<evidence type="ECO:0000313" key="3">
    <source>
        <dbReference type="Proteomes" id="UP000233040"/>
    </source>
</evidence>
<evidence type="ECO:0000259" key="1">
    <source>
        <dbReference type="PROSITE" id="PS51719"/>
    </source>
</evidence>
<organism evidence="2 3">
    <name type="scientific">Cebus imitator</name>
    <name type="common">Panamanian white-faced capuchin</name>
    <name type="synonym">Cebus capucinus imitator</name>
    <dbReference type="NCBI Taxonomy" id="2715852"/>
    <lineage>
        <taxon>Eukaryota</taxon>
        <taxon>Metazoa</taxon>
        <taxon>Chordata</taxon>
        <taxon>Craniata</taxon>
        <taxon>Vertebrata</taxon>
        <taxon>Euteleostomi</taxon>
        <taxon>Mammalia</taxon>
        <taxon>Eutheria</taxon>
        <taxon>Euarchontoglires</taxon>
        <taxon>Primates</taxon>
        <taxon>Haplorrhini</taxon>
        <taxon>Platyrrhini</taxon>
        <taxon>Cebidae</taxon>
        <taxon>Cebinae</taxon>
        <taxon>Cebus</taxon>
    </lineage>
</organism>
<proteinExistence type="predicted"/>
<dbReference type="SUPFAM" id="SSF52540">
    <property type="entry name" value="P-loop containing nucleoside triphosphate hydrolases"/>
    <property type="match status" value="1"/>
</dbReference>
<reference evidence="2" key="2">
    <citation type="submission" date="2025-09" db="UniProtKB">
        <authorList>
            <consortium name="Ensembl"/>
        </authorList>
    </citation>
    <scope>IDENTIFICATION</scope>
</reference>
<protein>
    <recommendedName>
        <fullName evidence="1">Septin-type G domain-containing protein</fullName>
    </recommendedName>
</protein>
<evidence type="ECO:0000313" key="2">
    <source>
        <dbReference type="Ensembl" id="ENSCCAP00000004942.1"/>
    </source>
</evidence>
<dbReference type="Pfam" id="PF00735">
    <property type="entry name" value="Septin"/>
    <property type="match status" value="1"/>
</dbReference>
<dbReference type="GO" id="GO:0005525">
    <property type="term" value="F:GTP binding"/>
    <property type="evidence" value="ECO:0007669"/>
    <property type="project" value="InterPro"/>
</dbReference>
<dbReference type="InterPro" id="IPR027417">
    <property type="entry name" value="P-loop_NTPase"/>
</dbReference>
<keyword evidence="3" id="KW-1185">Reference proteome</keyword>